<dbReference type="FunFam" id="3.30.70.1430:FF:000001">
    <property type="entry name" value="Efflux pump membrane transporter"/>
    <property type="match status" value="1"/>
</dbReference>
<sequence length="1055" mass="113911">MISKFFIERPVLANVIALLLVFIGLIAILVLPVSQYPAIVPPTIQVTTTYPGADAKTLINTVALPIEQQVNGVENMLYMQSTSSNNGAYTLIVTFAIGTDLNFAQVLVQNRVQAAMAQLPMDVQKQGVVVQQKSTAILQFITLTSENGEYDGVFLNSYAAINMQDELARLPGVGNVLVFGSGSYAMRVWLDPKKMLAYSLNPSDVLNAISYQNKDVSAGQIASPPVLGSHSYQLTVNVPGQLADPDEFGNIIIKTVDTQPDENANASSSAQVVRIKDVGRVELGSSSYSQLANLNGKPTAAIGIFQLPGANALQVADEVKKTVAKMAKKFPPGLTYSIPFDTTVFVKASISEVYKTLYEAGILVLLVIVVFLQNFRASLVPATTVPVTIIGTFFALMLLGYTINLLTLFALVLAIGIVVDDAIVIVEGVTQHIEKGLSPKEASIQAMKELFGPILGITLVLMAVFVPAGFMPGLTGAMYAQFALVIAATALISAINAMTLKPTQCALWLKPIDKNKPKNVFFRTFDNLYNPIEARYIQFMDKLVHHSGAVCLLGAALVALAIFGLTRIPTGFIPIEDQGYLILSVQLPDAATLGRTDKVMSELTKKVSQIDGIDNVIAIDGISLLDNNASLANAGVLYIMFKDWSVRGKSENLLALYTKINDIAKNTLDARILTVVPPPIQGLGLSGGFQMQVELQDGTFDYQKLQRVTDGLISEGNREPDLQNLMTSFRASVPQVAAPIDRTKAESLGVRIGDAFNTLQTYLGSSYVNLFTKFGQVFPVYVQADASSRGQVDDLRNYYVKNQQGSMVSLGTLTDIKPDVGPAIISLYNLYPSGNVNGMAAKGYSSGEGIETMEELAKKLPPGFSYEWTSTAYQEKVAGNMSYYIFAMSLVLVYLILAGQYENWLIPSAILFSVPLTLIGTVLALSLLGLDNNMYTQIGLLLLIALATKNAILIVEVAHEQHHIHKKSVMEAAVIGAKTRFRPILMTSFAFIMGVMPLVFATGAGANARRSIGVAVCSGMLASTCLAVVFVPVFYVLLQTWQDKRKAKKEAAVLS</sequence>
<evidence type="ECO:0000256" key="7">
    <source>
        <dbReference type="ARBA" id="ARBA00022989"/>
    </source>
</evidence>
<evidence type="ECO:0000313" key="14">
    <source>
        <dbReference type="Proteomes" id="UP000270757"/>
    </source>
</evidence>
<name>A0A3A5L346_9GAMM</name>
<dbReference type="SUPFAM" id="SSF82714">
    <property type="entry name" value="Multidrug efflux transporter AcrB TolC docking domain, DN and DC subdomains"/>
    <property type="match status" value="2"/>
</dbReference>
<keyword evidence="5 9" id="KW-0997">Cell inner membrane</keyword>
<dbReference type="PRINTS" id="PR00702">
    <property type="entry name" value="ACRIFLAVINRP"/>
</dbReference>
<dbReference type="Gene3D" id="3.30.2090.10">
    <property type="entry name" value="Multidrug efflux transporter AcrB TolC docking domain, DN and DC subdomains"/>
    <property type="match status" value="2"/>
</dbReference>
<dbReference type="GO" id="GO:0005886">
    <property type="term" value="C:plasma membrane"/>
    <property type="evidence" value="ECO:0007669"/>
    <property type="project" value="UniProtKB-SubCell"/>
</dbReference>
<feature type="transmembrane region" description="Helical" evidence="9">
    <location>
        <begin position="12"/>
        <end position="33"/>
    </location>
</feature>
<comment type="similarity">
    <text evidence="2 9">Belongs to the resistance-nodulation-cell division (RND) (TC 2.A.6) family.</text>
</comment>
<keyword evidence="7 9" id="KW-1133">Transmembrane helix</keyword>
<reference evidence="10 13" key="1">
    <citation type="submission" date="2018-04" db="EMBL/GenBank/DDBJ databases">
        <title>Whole genome sequence comparison of clinical and drinking water Legionella pneumophila isolates associated with the Flint Water Crisis.</title>
        <authorList>
            <person name="Garner E."/>
            <person name="Brown C."/>
            <person name="Schwake O."/>
            <person name="Coil D."/>
            <person name="Jospin G."/>
            <person name="Eisen J."/>
            <person name="Edwards M."/>
            <person name="Pruden A."/>
        </authorList>
    </citation>
    <scope>NUCLEOTIDE SEQUENCE [LARGE SCALE GENOMIC DNA]</scope>
    <source>
        <strain evidence="10 13">Genessee03</strain>
    </source>
</reference>
<evidence type="ECO:0000256" key="2">
    <source>
        <dbReference type="ARBA" id="ARBA00010942"/>
    </source>
</evidence>
<dbReference type="Proteomes" id="UP000270757">
    <property type="component" value="Unassembled WGS sequence"/>
</dbReference>
<dbReference type="Gene3D" id="1.20.1640.10">
    <property type="entry name" value="Multidrug efflux transporter AcrB transmembrane domain"/>
    <property type="match status" value="2"/>
</dbReference>
<keyword evidence="4" id="KW-1003">Cell membrane</keyword>
<dbReference type="Proteomes" id="UP000251035">
    <property type="component" value="Unassembled WGS sequence"/>
</dbReference>
<evidence type="ECO:0000256" key="5">
    <source>
        <dbReference type="ARBA" id="ARBA00022519"/>
    </source>
</evidence>
<comment type="subcellular location">
    <subcellularLocation>
        <location evidence="1 9">Cell inner membrane</location>
        <topology evidence="1 9">Multi-pass membrane protein</topology>
    </subcellularLocation>
</comment>
<proteinExistence type="inferred from homology"/>
<dbReference type="Pfam" id="PF00873">
    <property type="entry name" value="ACR_tran"/>
    <property type="match status" value="1"/>
</dbReference>
<feature type="transmembrane region" description="Helical" evidence="9">
    <location>
        <begin position="881"/>
        <end position="897"/>
    </location>
</feature>
<feature type="transmembrane region" description="Helical" evidence="9">
    <location>
        <begin position="934"/>
        <end position="958"/>
    </location>
</feature>
<dbReference type="GeneID" id="48947595"/>
<dbReference type="FunFam" id="1.20.1640.10:FF:000001">
    <property type="entry name" value="Efflux pump membrane transporter"/>
    <property type="match status" value="1"/>
</dbReference>
<dbReference type="GO" id="GO:0009636">
    <property type="term" value="P:response to toxic substance"/>
    <property type="evidence" value="ECO:0007669"/>
    <property type="project" value="UniProtKB-ARBA"/>
</dbReference>
<dbReference type="PANTHER" id="PTHR32063">
    <property type="match status" value="1"/>
</dbReference>
<feature type="transmembrane region" description="Helical" evidence="9">
    <location>
        <begin position="477"/>
        <end position="500"/>
    </location>
</feature>
<dbReference type="EMBL" id="QCXM01000004">
    <property type="protein sequence ID" value="PUT48383.1"/>
    <property type="molecule type" value="Genomic_DNA"/>
</dbReference>
<feature type="transmembrane region" description="Helical" evidence="9">
    <location>
        <begin position="904"/>
        <end position="928"/>
    </location>
</feature>
<dbReference type="OrthoDB" id="9757904at2"/>
<dbReference type="SUPFAM" id="SSF82866">
    <property type="entry name" value="Multidrug efflux transporter AcrB transmembrane domain"/>
    <property type="match status" value="2"/>
</dbReference>
<dbReference type="GO" id="GO:0015562">
    <property type="term" value="F:efflux transmembrane transporter activity"/>
    <property type="evidence" value="ECO:0007669"/>
    <property type="project" value="InterPro"/>
</dbReference>
<evidence type="ECO:0000256" key="8">
    <source>
        <dbReference type="ARBA" id="ARBA00023136"/>
    </source>
</evidence>
<dbReference type="InterPro" id="IPR027463">
    <property type="entry name" value="AcrB_DN_DC_subdom"/>
</dbReference>
<dbReference type="PANTHER" id="PTHR32063:SF13">
    <property type="entry name" value="MULTIDRUG EFFLUX PUMP SUBUNIT ACRB-RELATED"/>
    <property type="match status" value="1"/>
</dbReference>
<dbReference type="Proteomes" id="UP000306421">
    <property type="component" value="Unassembled WGS sequence"/>
</dbReference>
<feature type="transmembrane region" description="Helical" evidence="9">
    <location>
        <begin position="543"/>
        <end position="565"/>
    </location>
</feature>
<dbReference type="EMBL" id="QFGG01000005">
    <property type="protein sequence ID" value="TID43208.1"/>
    <property type="molecule type" value="Genomic_DNA"/>
</dbReference>
<feature type="transmembrane region" description="Helical" evidence="9">
    <location>
        <begin position="1012"/>
        <end position="1038"/>
    </location>
</feature>
<evidence type="ECO:0000313" key="11">
    <source>
        <dbReference type="EMBL" id="RJT46191.1"/>
    </source>
</evidence>
<evidence type="ECO:0000313" key="13">
    <source>
        <dbReference type="Proteomes" id="UP000251035"/>
    </source>
</evidence>
<organism evidence="11 14">
    <name type="scientific">Legionella taurinensis</name>
    <dbReference type="NCBI Taxonomy" id="70611"/>
    <lineage>
        <taxon>Bacteria</taxon>
        <taxon>Pseudomonadati</taxon>
        <taxon>Pseudomonadota</taxon>
        <taxon>Gammaproteobacteria</taxon>
        <taxon>Legionellales</taxon>
        <taxon>Legionellaceae</taxon>
        <taxon>Legionella</taxon>
    </lineage>
</organism>
<dbReference type="Gene3D" id="3.30.70.1440">
    <property type="entry name" value="Multidrug efflux transporter AcrB pore domain"/>
    <property type="match status" value="1"/>
</dbReference>
<evidence type="ECO:0000256" key="6">
    <source>
        <dbReference type="ARBA" id="ARBA00022692"/>
    </source>
</evidence>
<evidence type="ECO:0000313" key="15">
    <source>
        <dbReference type="Proteomes" id="UP000306421"/>
    </source>
</evidence>
<keyword evidence="6 9" id="KW-0812">Transmembrane</keyword>
<comment type="caution">
    <text evidence="11">The sequence shown here is derived from an EMBL/GenBank/DDBJ whole genome shotgun (WGS) entry which is preliminary data.</text>
</comment>
<reference evidence="11 14" key="3">
    <citation type="submission" date="2018-09" db="EMBL/GenBank/DDBJ databases">
        <title>Draft genome sequences of Legionella taurinensis isolated from water samples.</title>
        <authorList>
            <person name="Chakeri A."/>
            <person name="Allerberger F."/>
            <person name="Kundi M."/>
            <person name="Ruppitsch W."/>
            <person name="Schmid D."/>
        </authorList>
    </citation>
    <scope>NUCLEOTIDE SEQUENCE [LARGE SCALE GENOMIC DNA]</scope>
    <source>
        <strain evidence="11 14">4570-18-6</strain>
    </source>
</reference>
<comment type="caution">
    <text evidence="9">Lacks conserved residue(s) required for the propagation of feature annotation.</text>
</comment>
<dbReference type="EMBL" id="QZWB01000009">
    <property type="protein sequence ID" value="RJT46191.1"/>
    <property type="molecule type" value="Genomic_DNA"/>
</dbReference>
<evidence type="ECO:0000256" key="1">
    <source>
        <dbReference type="ARBA" id="ARBA00004429"/>
    </source>
</evidence>
<feature type="transmembrane region" description="Helical" evidence="9">
    <location>
        <begin position="353"/>
        <end position="372"/>
    </location>
</feature>
<protein>
    <recommendedName>
        <fullName evidence="9">Efflux pump membrane transporter</fullName>
    </recommendedName>
</protein>
<feature type="transmembrane region" description="Helical" evidence="9">
    <location>
        <begin position="984"/>
        <end position="1006"/>
    </location>
</feature>
<dbReference type="InterPro" id="IPR001036">
    <property type="entry name" value="Acrflvin-R"/>
</dbReference>
<evidence type="ECO:0000256" key="4">
    <source>
        <dbReference type="ARBA" id="ARBA00022475"/>
    </source>
</evidence>
<keyword evidence="13" id="KW-1185">Reference proteome</keyword>
<feature type="transmembrane region" description="Helical" evidence="9">
    <location>
        <begin position="450"/>
        <end position="471"/>
    </location>
</feature>
<dbReference type="RefSeq" id="WP_108292645.1">
    <property type="nucleotide sequence ID" value="NZ_CAAAIR010000007.1"/>
</dbReference>
<dbReference type="NCBIfam" id="TIGR00915">
    <property type="entry name" value="2A0602"/>
    <property type="match status" value="1"/>
</dbReference>
<evidence type="ECO:0000313" key="12">
    <source>
        <dbReference type="EMBL" id="TID43208.1"/>
    </source>
</evidence>
<dbReference type="Gene3D" id="3.30.70.1430">
    <property type="entry name" value="Multidrug efflux transporter AcrB pore domain"/>
    <property type="match status" value="2"/>
</dbReference>
<evidence type="ECO:0000256" key="9">
    <source>
        <dbReference type="RuleBase" id="RU364070"/>
    </source>
</evidence>
<gene>
    <name evidence="11" type="ORF">D6J04_09060</name>
    <name evidence="10" type="ORF">DB745_05280</name>
    <name evidence="12" type="ORF">DIZ81_06880</name>
</gene>
<dbReference type="AlphaFoldDB" id="A0A3A5L346"/>
<dbReference type="Gene3D" id="3.30.70.1320">
    <property type="entry name" value="Multidrug efflux transporter AcrB pore domain like"/>
    <property type="match status" value="1"/>
</dbReference>
<keyword evidence="3 9" id="KW-0813">Transport</keyword>
<dbReference type="SUPFAM" id="SSF82693">
    <property type="entry name" value="Multidrug efflux transporter AcrB pore domain, PN1, PN2, PC1 and PC2 subdomains"/>
    <property type="match status" value="4"/>
</dbReference>
<accession>A0A3A5L346</accession>
<dbReference type="InterPro" id="IPR004764">
    <property type="entry name" value="MdtF-like"/>
</dbReference>
<evidence type="ECO:0000313" key="10">
    <source>
        <dbReference type="EMBL" id="PUT48383.1"/>
    </source>
</evidence>
<dbReference type="GO" id="GO:0042910">
    <property type="term" value="F:xenobiotic transmembrane transporter activity"/>
    <property type="evidence" value="ECO:0007669"/>
    <property type="project" value="TreeGrafter"/>
</dbReference>
<feature type="transmembrane region" description="Helical" evidence="9">
    <location>
        <begin position="405"/>
        <end position="429"/>
    </location>
</feature>
<reference evidence="12 15" key="2">
    <citation type="submission" date="2018-04" db="EMBL/GenBank/DDBJ databases">
        <title>Whole genome sequence comparison of clinical and drinking water Legionella pneumophila isolates.</title>
        <authorList>
            <person name="Garner E."/>
        </authorList>
    </citation>
    <scope>NUCLEOTIDE SEQUENCE [LARGE SCALE GENOMIC DNA]</scope>
    <source>
        <strain evidence="12 15">WH02</strain>
    </source>
</reference>
<evidence type="ECO:0000256" key="3">
    <source>
        <dbReference type="ARBA" id="ARBA00022448"/>
    </source>
</evidence>
<keyword evidence="8 9" id="KW-0472">Membrane</keyword>